<gene>
    <name evidence="1" type="ORF">B0H67DRAFT_646093</name>
</gene>
<evidence type="ECO:0000313" key="1">
    <source>
        <dbReference type="EMBL" id="KAK0710654.1"/>
    </source>
</evidence>
<protein>
    <submittedName>
        <fullName evidence="1">Uncharacterized protein</fullName>
    </submittedName>
</protein>
<name>A0AA40A7L4_9PEZI</name>
<dbReference type="EMBL" id="JAUKUA010000005">
    <property type="protein sequence ID" value="KAK0710654.1"/>
    <property type="molecule type" value="Genomic_DNA"/>
</dbReference>
<accession>A0AA40A7L4</accession>
<dbReference type="AlphaFoldDB" id="A0AA40A7L4"/>
<keyword evidence="2" id="KW-1185">Reference proteome</keyword>
<comment type="caution">
    <text evidence="1">The sequence shown here is derived from an EMBL/GenBank/DDBJ whole genome shotgun (WGS) entry which is preliminary data.</text>
</comment>
<proteinExistence type="predicted"/>
<dbReference type="Proteomes" id="UP001172102">
    <property type="component" value="Unassembled WGS sequence"/>
</dbReference>
<sequence>MAAAQVIPFQTVDVVRWNNVDRAPATLAQFQARLAQPDFNAIAAGDRLTIANLYQARVQAPLPAKTPRQLFHDLCNLLAGGAENQPNTLPAAFTNRLHAFATTGVKYIVQYRRTPATGTLTEFRIYAGGAAEEEIGGAWTIFHVKNNGPNAALVNQTIANPS</sequence>
<reference evidence="1" key="1">
    <citation type="submission" date="2023-06" db="EMBL/GenBank/DDBJ databases">
        <title>Genome-scale phylogeny and comparative genomics of the fungal order Sordariales.</title>
        <authorList>
            <consortium name="Lawrence Berkeley National Laboratory"/>
            <person name="Hensen N."/>
            <person name="Bonometti L."/>
            <person name="Westerberg I."/>
            <person name="Brannstrom I.O."/>
            <person name="Guillou S."/>
            <person name="Cros-Aarteil S."/>
            <person name="Calhoun S."/>
            <person name="Haridas S."/>
            <person name="Kuo A."/>
            <person name="Mondo S."/>
            <person name="Pangilinan J."/>
            <person name="Riley R."/>
            <person name="Labutti K."/>
            <person name="Andreopoulos B."/>
            <person name="Lipzen A."/>
            <person name="Chen C."/>
            <person name="Yanf M."/>
            <person name="Daum C."/>
            <person name="Ng V."/>
            <person name="Clum A."/>
            <person name="Steindorff A."/>
            <person name="Ohm R."/>
            <person name="Martin F."/>
            <person name="Silar P."/>
            <person name="Natvig D."/>
            <person name="Lalanne C."/>
            <person name="Gautier V."/>
            <person name="Ament-Velasquez S.L."/>
            <person name="Kruys A."/>
            <person name="Hutchinson M.I."/>
            <person name="Powell A.J."/>
            <person name="Barry K."/>
            <person name="Miller A.N."/>
            <person name="Grigoriev I.V."/>
            <person name="Debuchy R."/>
            <person name="Gladieux P."/>
            <person name="Thoren M.H."/>
            <person name="Johannesson H."/>
        </authorList>
    </citation>
    <scope>NUCLEOTIDE SEQUENCE</scope>
    <source>
        <strain evidence="1">SMH4607-1</strain>
    </source>
</reference>
<organism evidence="1 2">
    <name type="scientific">Lasiosphaeris hirsuta</name>
    <dbReference type="NCBI Taxonomy" id="260670"/>
    <lineage>
        <taxon>Eukaryota</taxon>
        <taxon>Fungi</taxon>
        <taxon>Dikarya</taxon>
        <taxon>Ascomycota</taxon>
        <taxon>Pezizomycotina</taxon>
        <taxon>Sordariomycetes</taxon>
        <taxon>Sordariomycetidae</taxon>
        <taxon>Sordariales</taxon>
        <taxon>Lasiosphaeriaceae</taxon>
        <taxon>Lasiosphaeris</taxon>
    </lineage>
</organism>
<evidence type="ECO:0000313" key="2">
    <source>
        <dbReference type="Proteomes" id="UP001172102"/>
    </source>
</evidence>